<dbReference type="Proteomes" id="UP001326715">
    <property type="component" value="Chromosome"/>
</dbReference>
<evidence type="ECO:0000313" key="5">
    <source>
        <dbReference type="Proteomes" id="UP001326715"/>
    </source>
</evidence>
<dbReference type="Proteomes" id="UP000183788">
    <property type="component" value="Unassembled WGS sequence"/>
</dbReference>
<dbReference type="GO" id="GO:0004363">
    <property type="term" value="F:glutathione synthase activity"/>
    <property type="evidence" value="ECO:0007669"/>
    <property type="project" value="InterPro"/>
</dbReference>
<protein>
    <submittedName>
        <fullName evidence="2">Glutathione synthetase, ATP-grasp domain</fullName>
    </submittedName>
</protein>
<organism evidence="2 4">
    <name type="scientific">Chitinophaga sancti</name>
    <dbReference type="NCBI Taxonomy" id="1004"/>
    <lineage>
        <taxon>Bacteria</taxon>
        <taxon>Pseudomonadati</taxon>
        <taxon>Bacteroidota</taxon>
        <taxon>Chitinophagia</taxon>
        <taxon>Chitinophagales</taxon>
        <taxon>Chitinophagaceae</taxon>
        <taxon>Chitinophaga</taxon>
    </lineage>
</organism>
<evidence type="ECO:0000313" key="2">
    <source>
        <dbReference type="EMBL" id="SFW84447.1"/>
    </source>
</evidence>
<sequence length="290" mass="33208">MKIAYITYSGEIKYSAANGFNEITGLLSYLQNKGLDIEATIWDDPAVDWTKYDIAILKTPWDYHQKIDAFKAWLDKIESLDIRLLNDYKIVRWNLDKHYLQEIIADGFDVIPSVFLERGWKGGLQPLFETLKTQSVIIKPCISGGSKNTIIVHQQAIAASYEQVVALLAEADYIVQPLMNEIQDGEWSYIFFNGKYSHTILKRPKAGDFRVQQIYGGSIDTLYPTAEEIAHAATYVEKYAKECLYVRVDGLMVNGHFVLMELELIEPYLYLSYGENALENYYQAILAQIN</sequence>
<accession>A0A1K1SK44</accession>
<reference evidence="2 4" key="1">
    <citation type="submission" date="2016-11" db="EMBL/GenBank/DDBJ databases">
        <authorList>
            <person name="Jaros S."/>
            <person name="Januszkiewicz K."/>
            <person name="Wedrychowicz H."/>
        </authorList>
    </citation>
    <scope>NUCLEOTIDE SEQUENCE [LARGE SCALE GENOMIC DNA]</scope>
    <source>
        <strain evidence="2 4">DSM 784</strain>
    </source>
</reference>
<gene>
    <name evidence="2" type="ORF">SAMN05661012_05552</name>
    <name evidence="3" type="ORF">SR876_00175</name>
</gene>
<reference evidence="3 5" key="2">
    <citation type="submission" date="2023-11" db="EMBL/GenBank/DDBJ databases">
        <title>MicrobeMod: A computational toolkit for identifying prokaryotic methylation and restriction-modification with nanopore sequencing.</title>
        <authorList>
            <person name="Crits-Christoph A."/>
            <person name="Kang S.C."/>
            <person name="Lee H."/>
            <person name="Ostrov N."/>
        </authorList>
    </citation>
    <scope>NUCLEOTIDE SEQUENCE [LARGE SCALE GENOMIC DNA]</scope>
    <source>
        <strain evidence="3 5">ATCC 23090</strain>
    </source>
</reference>
<evidence type="ECO:0000313" key="3">
    <source>
        <dbReference type="EMBL" id="WQG89895.1"/>
    </source>
</evidence>
<dbReference type="InterPro" id="IPR004218">
    <property type="entry name" value="GSHS_ATP-bd"/>
</dbReference>
<dbReference type="GO" id="GO:0005524">
    <property type="term" value="F:ATP binding"/>
    <property type="evidence" value="ECO:0007669"/>
    <property type="project" value="InterPro"/>
</dbReference>
<evidence type="ECO:0000313" key="4">
    <source>
        <dbReference type="Proteomes" id="UP000183788"/>
    </source>
</evidence>
<dbReference type="SUPFAM" id="SSF56059">
    <property type="entry name" value="Glutathione synthetase ATP-binding domain-like"/>
    <property type="match status" value="1"/>
</dbReference>
<dbReference type="AlphaFoldDB" id="A0A1K1SK44"/>
<proteinExistence type="predicted"/>
<dbReference type="EMBL" id="CP140154">
    <property type="protein sequence ID" value="WQG89895.1"/>
    <property type="molecule type" value="Genomic_DNA"/>
</dbReference>
<dbReference type="OrthoDB" id="3373978at2"/>
<evidence type="ECO:0000259" key="1">
    <source>
        <dbReference type="Pfam" id="PF02955"/>
    </source>
</evidence>
<name>A0A1K1SK44_9BACT</name>
<dbReference type="PANTHER" id="PTHR39217:SF1">
    <property type="entry name" value="GLUTATHIONE SYNTHETASE"/>
    <property type="match status" value="1"/>
</dbReference>
<dbReference type="STRING" id="1004.SAMN05661012_05552"/>
<dbReference type="InterPro" id="IPR053191">
    <property type="entry name" value="DcsG_Biosynth_Enzyme"/>
</dbReference>
<keyword evidence="5" id="KW-1185">Reference proteome</keyword>
<dbReference type="EMBL" id="FPIZ01000024">
    <property type="protein sequence ID" value="SFW84447.1"/>
    <property type="molecule type" value="Genomic_DNA"/>
</dbReference>
<dbReference type="Pfam" id="PF02955">
    <property type="entry name" value="GSH-S_ATP"/>
    <property type="match status" value="1"/>
</dbReference>
<feature type="domain" description="Prokaryotic glutathione synthetase ATP-binding" evidence="1">
    <location>
        <begin position="132"/>
        <end position="241"/>
    </location>
</feature>
<dbReference type="PANTHER" id="PTHR39217">
    <property type="match status" value="1"/>
</dbReference>
<dbReference type="RefSeq" id="WP_072364702.1">
    <property type="nucleotide sequence ID" value="NZ_CP139972.1"/>
</dbReference>